<gene>
    <name evidence="2" type="ORF">PG2017B_1257</name>
</gene>
<dbReference type="AlphaFoldDB" id="A0A4Q5AIH5"/>
<name>A0A4Q5AIH5_9BIFI</name>
<protein>
    <submittedName>
        <fullName evidence="2">Uncharacterized protein</fullName>
    </submittedName>
</protein>
<evidence type="ECO:0000313" key="2">
    <source>
        <dbReference type="EMBL" id="RYQ29974.1"/>
    </source>
</evidence>
<proteinExistence type="predicted"/>
<feature type="region of interest" description="Disordered" evidence="1">
    <location>
        <begin position="1"/>
        <end position="20"/>
    </location>
</feature>
<dbReference type="Proteomes" id="UP000291920">
    <property type="component" value="Unassembled WGS sequence"/>
</dbReference>
<sequence length="172" mass="18823">MTEIRNLLHNPRPGMPGGSEFKAGPYATVTYSTGRVTVTAKQTYAYAQCDVTLPAGDWVYSAWLRGDAGSSDTTTTQNRGLYVIVDGEFVAHQPFSGRDKRYTVKFHLDTETTVSLRLAGPHTTGESLAWYAMILASKQDYDVMRALTDANGQPLKLTWFDGDTYPRSGGGA</sequence>
<organism evidence="2 3">
    <name type="scientific">Bifidobacterium pseudolongum subsp. globosum</name>
    <dbReference type="NCBI Taxonomy" id="1690"/>
    <lineage>
        <taxon>Bacteria</taxon>
        <taxon>Bacillati</taxon>
        <taxon>Actinomycetota</taxon>
        <taxon>Actinomycetes</taxon>
        <taxon>Bifidobacteriales</taxon>
        <taxon>Bifidobacteriaceae</taxon>
        <taxon>Bifidobacterium</taxon>
    </lineage>
</organism>
<comment type="caution">
    <text evidence="2">The sequence shown here is derived from an EMBL/GenBank/DDBJ whole genome shotgun (WGS) entry which is preliminary data.</text>
</comment>
<accession>A0A4Q5AIH5</accession>
<evidence type="ECO:0000313" key="3">
    <source>
        <dbReference type="Proteomes" id="UP000291920"/>
    </source>
</evidence>
<dbReference type="RefSeq" id="WP_129870974.1">
    <property type="nucleotide sequence ID" value="NZ_RYUO01000003.1"/>
</dbReference>
<reference evidence="2 3" key="1">
    <citation type="submission" date="2018-12" db="EMBL/GenBank/DDBJ databases">
        <title>Unveiling genomic diversity among members of the Bifidobacterium pseudolongum species, a widely distributed gut commensal of the animal kingdom.</title>
        <authorList>
            <person name="Lugli G.A."/>
            <person name="Duranti S."/>
            <person name="Albert K."/>
            <person name="Mancabelli L."/>
            <person name="Napoli S."/>
            <person name="Viappiani A."/>
            <person name="Anzalone R."/>
            <person name="Longhi G."/>
            <person name="Milani C."/>
            <person name="Turroni F."/>
            <person name="Alessandri G."/>
            <person name="Sela D.A."/>
            <person name="Van Sinderen D."/>
            <person name="Ventura M."/>
        </authorList>
    </citation>
    <scope>NUCLEOTIDE SEQUENCE [LARGE SCALE GENOMIC DNA]</scope>
    <source>
        <strain evidence="2 3">2017B</strain>
    </source>
</reference>
<evidence type="ECO:0000256" key="1">
    <source>
        <dbReference type="SAM" id="MobiDB-lite"/>
    </source>
</evidence>
<dbReference type="EMBL" id="RYUT01000003">
    <property type="protein sequence ID" value="RYQ29974.1"/>
    <property type="molecule type" value="Genomic_DNA"/>
</dbReference>